<reference evidence="2" key="1">
    <citation type="submission" date="2015-04" db="UniProtKB">
        <authorList>
            <consortium name="EnsemblPlants"/>
        </authorList>
    </citation>
    <scope>IDENTIFICATION</scope>
</reference>
<evidence type="ECO:0000313" key="2">
    <source>
        <dbReference type="EnsemblPlants" id="OGLUM05G21710.1"/>
    </source>
</evidence>
<dbReference type="AlphaFoldDB" id="A0A0E0A0T1"/>
<evidence type="ECO:0000256" key="1">
    <source>
        <dbReference type="SAM" id="MobiDB-lite"/>
    </source>
</evidence>
<name>A0A0E0A0T1_9ORYZ</name>
<dbReference type="EnsemblPlants" id="OGLUM05G21710.1">
    <property type="protein sequence ID" value="OGLUM05G21710.1"/>
    <property type="gene ID" value="OGLUM05G21710"/>
</dbReference>
<accession>A0A0E0A0T1</accession>
<sequence>MGPTRPTWHASPLVAASSSQLPSARGGVGRESSATAAAAAADEPYHDRLAAFPGRFRRRRLLPRAPAAAF</sequence>
<evidence type="ECO:0000313" key="3">
    <source>
        <dbReference type="Proteomes" id="UP000026961"/>
    </source>
</evidence>
<reference evidence="2" key="2">
    <citation type="submission" date="2018-05" db="EMBL/GenBank/DDBJ databases">
        <title>OgluRS3 (Oryza glumaepatula Reference Sequence Version 3).</title>
        <authorList>
            <person name="Zhang J."/>
            <person name="Kudrna D."/>
            <person name="Lee S."/>
            <person name="Talag J."/>
            <person name="Welchert J."/>
            <person name="Wing R.A."/>
        </authorList>
    </citation>
    <scope>NUCLEOTIDE SEQUENCE [LARGE SCALE GENOMIC DNA]</scope>
</reference>
<protein>
    <submittedName>
        <fullName evidence="2">Uncharacterized protein</fullName>
    </submittedName>
</protein>
<feature type="region of interest" description="Disordered" evidence="1">
    <location>
        <begin position="1"/>
        <end position="40"/>
    </location>
</feature>
<proteinExistence type="predicted"/>
<keyword evidence="3" id="KW-1185">Reference proteome</keyword>
<dbReference type="HOGENOM" id="CLU_2761910_0_0_1"/>
<organism evidence="2">
    <name type="scientific">Oryza glumipatula</name>
    <dbReference type="NCBI Taxonomy" id="40148"/>
    <lineage>
        <taxon>Eukaryota</taxon>
        <taxon>Viridiplantae</taxon>
        <taxon>Streptophyta</taxon>
        <taxon>Embryophyta</taxon>
        <taxon>Tracheophyta</taxon>
        <taxon>Spermatophyta</taxon>
        <taxon>Magnoliopsida</taxon>
        <taxon>Liliopsida</taxon>
        <taxon>Poales</taxon>
        <taxon>Poaceae</taxon>
        <taxon>BOP clade</taxon>
        <taxon>Oryzoideae</taxon>
        <taxon>Oryzeae</taxon>
        <taxon>Oryzinae</taxon>
        <taxon>Oryza</taxon>
    </lineage>
</organism>
<dbReference type="Gramene" id="OGLUM05G21710.1">
    <property type="protein sequence ID" value="OGLUM05G21710.1"/>
    <property type="gene ID" value="OGLUM05G21710"/>
</dbReference>
<dbReference type="Proteomes" id="UP000026961">
    <property type="component" value="Chromosome 5"/>
</dbReference>